<dbReference type="Proteomes" id="UP001174934">
    <property type="component" value="Unassembled WGS sequence"/>
</dbReference>
<evidence type="ECO:0000313" key="2">
    <source>
        <dbReference type="EMBL" id="KAK0615252.1"/>
    </source>
</evidence>
<comment type="caution">
    <text evidence="2">The sequence shown here is derived from an EMBL/GenBank/DDBJ whole genome shotgun (WGS) entry which is preliminary data.</text>
</comment>
<name>A0AA39WH26_9PEZI</name>
<gene>
    <name evidence="2" type="ORF">B0T17DRAFT_511030</name>
</gene>
<feature type="region of interest" description="Disordered" evidence="1">
    <location>
        <begin position="72"/>
        <end position="106"/>
    </location>
</feature>
<dbReference type="AlphaFoldDB" id="A0AA39WH26"/>
<evidence type="ECO:0000256" key="1">
    <source>
        <dbReference type="SAM" id="MobiDB-lite"/>
    </source>
</evidence>
<evidence type="ECO:0000313" key="3">
    <source>
        <dbReference type="Proteomes" id="UP001174934"/>
    </source>
</evidence>
<proteinExistence type="predicted"/>
<protein>
    <submittedName>
        <fullName evidence="2">Uncharacterized protein</fullName>
    </submittedName>
</protein>
<accession>A0AA39WH26</accession>
<sequence>MHPRLSHRLLSAFTSILPPFRRRIHHQHRHPEHQQERLAVPSAKAIGFVTLAFIGVYPLFIASGGGDGPNISPLGPGGLGVLAPKERQRRERDWEKREKEEEKEAGRLRAPGMVCYRVWNCGTGGLSSLNAGK</sequence>
<keyword evidence="3" id="KW-1185">Reference proteome</keyword>
<reference evidence="2" key="1">
    <citation type="submission" date="2023-06" db="EMBL/GenBank/DDBJ databases">
        <title>Genome-scale phylogeny and comparative genomics of the fungal order Sordariales.</title>
        <authorList>
            <consortium name="Lawrence Berkeley National Laboratory"/>
            <person name="Hensen N."/>
            <person name="Bonometti L."/>
            <person name="Westerberg I."/>
            <person name="Brannstrom I.O."/>
            <person name="Guillou S."/>
            <person name="Cros-Aarteil S."/>
            <person name="Calhoun S."/>
            <person name="Haridas S."/>
            <person name="Kuo A."/>
            <person name="Mondo S."/>
            <person name="Pangilinan J."/>
            <person name="Riley R."/>
            <person name="LaButti K."/>
            <person name="Andreopoulos B."/>
            <person name="Lipzen A."/>
            <person name="Chen C."/>
            <person name="Yanf M."/>
            <person name="Daum C."/>
            <person name="Ng V."/>
            <person name="Clum A."/>
            <person name="Steindorff A."/>
            <person name="Ohm R."/>
            <person name="Martin F."/>
            <person name="Silar P."/>
            <person name="Natvig D."/>
            <person name="Lalanne C."/>
            <person name="Gautier V."/>
            <person name="Ament-velasquez S.L."/>
            <person name="Kruys A."/>
            <person name="Hutchinson M.I."/>
            <person name="Powell A.J."/>
            <person name="Barry K."/>
            <person name="Miller A.N."/>
            <person name="Grigoriev I.V."/>
            <person name="Debuchy R."/>
            <person name="Gladieux P."/>
            <person name="Thoren M.H."/>
            <person name="Johannesson H."/>
        </authorList>
    </citation>
    <scope>NUCLEOTIDE SEQUENCE</scope>
    <source>
        <strain evidence="2">SMH3391-2</strain>
    </source>
</reference>
<feature type="compositionally biased region" description="Basic and acidic residues" evidence="1">
    <location>
        <begin position="84"/>
        <end position="106"/>
    </location>
</feature>
<organism evidence="2 3">
    <name type="scientific">Bombardia bombarda</name>
    <dbReference type="NCBI Taxonomy" id="252184"/>
    <lineage>
        <taxon>Eukaryota</taxon>
        <taxon>Fungi</taxon>
        <taxon>Dikarya</taxon>
        <taxon>Ascomycota</taxon>
        <taxon>Pezizomycotina</taxon>
        <taxon>Sordariomycetes</taxon>
        <taxon>Sordariomycetidae</taxon>
        <taxon>Sordariales</taxon>
        <taxon>Lasiosphaeriaceae</taxon>
        <taxon>Bombardia</taxon>
    </lineage>
</organism>
<dbReference type="EMBL" id="JAULSR010000007">
    <property type="protein sequence ID" value="KAK0615252.1"/>
    <property type="molecule type" value="Genomic_DNA"/>
</dbReference>